<protein>
    <recommendedName>
        <fullName evidence="3">Transcriptional regulator, TetR family</fullName>
    </recommendedName>
</protein>
<sequence length="220" mass="25460">MARRYRKRDKEGSMARMVWAIGEILRTKGHRFLYLNEIARCADVGKQYVKKYFGSVNGLIRAYIMETEYWLPHFEEVKSQPLPAPDNLLDYYISTLQEQFRYFNETPELQKIILWQISEPNALMRSISERREKDGALLLGLSDPHFLNSGISLKAVVAMILGGGYYVAMQAGTNNSPVCGIDVNTERDREIFIETMVQILKWAWKAADENRHKHGLKKNV</sequence>
<dbReference type="OrthoDB" id="836882at2"/>
<dbReference type="InterPro" id="IPR009057">
    <property type="entry name" value="Homeodomain-like_sf"/>
</dbReference>
<dbReference type="SUPFAM" id="SSF46689">
    <property type="entry name" value="Homeodomain-like"/>
    <property type="match status" value="1"/>
</dbReference>
<evidence type="ECO:0000313" key="1">
    <source>
        <dbReference type="EMBL" id="SDF15451.1"/>
    </source>
</evidence>
<proteinExistence type="predicted"/>
<name>A0A1G7IS03_9SPHI</name>
<keyword evidence="2" id="KW-1185">Reference proteome</keyword>
<dbReference type="EMBL" id="FNAI01000013">
    <property type="protein sequence ID" value="SDF15451.1"/>
    <property type="molecule type" value="Genomic_DNA"/>
</dbReference>
<gene>
    <name evidence="1" type="ORF">SAMN05216464_113140</name>
</gene>
<dbReference type="Gene3D" id="1.10.357.10">
    <property type="entry name" value="Tetracycline Repressor, domain 2"/>
    <property type="match status" value="1"/>
</dbReference>
<accession>A0A1G7IS03</accession>
<evidence type="ECO:0008006" key="3">
    <source>
        <dbReference type="Google" id="ProtNLM"/>
    </source>
</evidence>
<evidence type="ECO:0000313" key="2">
    <source>
        <dbReference type="Proteomes" id="UP000199072"/>
    </source>
</evidence>
<organism evidence="1 2">
    <name type="scientific">Mucilaginibacter pineti</name>
    <dbReference type="NCBI Taxonomy" id="1391627"/>
    <lineage>
        <taxon>Bacteria</taxon>
        <taxon>Pseudomonadati</taxon>
        <taxon>Bacteroidota</taxon>
        <taxon>Sphingobacteriia</taxon>
        <taxon>Sphingobacteriales</taxon>
        <taxon>Sphingobacteriaceae</taxon>
        <taxon>Mucilaginibacter</taxon>
    </lineage>
</organism>
<dbReference type="Proteomes" id="UP000199072">
    <property type="component" value="Unassembled WGS sequence"/>
</dbReference>
<dbReference type="AlphaFoldDB" id="A0A1G7IS03"/>
<reference evidence="1 2" key="1">
    <citation type="submission" date="2016-10" db="EMBL/GenBank/DDBJ databases">
        <authorList>
            <person name="de Groot N.N."/>
        </authorList>
    </citation>
    <scope>NUCLEOTIDE SEQUENCE [LARGE SCALE GENOMIC DNA]</scope>
    <source>
        <strain evidence="1 2">47C3B</strain>
    </source>
</reference>
<dbReference type="RefSeq" id="WP_091153339.1">
    <property type="nucleotide sequence ID" value="NZ_FNAI01000013.1"/>
</dbReference>
<dbReference type="STRING" id="1391627.SAMN05216464_113140"/>